<protein>
    <submittedName>
        <fullName evidence="2">Glycosyltransferase involved in cell wall bisynthesis</fullName>
    </submittedName>
</protein>
<dbReference type="GO" id="GO:0016740">
    <property type="term" value="F:transferase activity"/>
    <property type="evidence" value="ECO:0007669"/>
    <property type="project" value="UniProtKB-KW"/>
</dbReference>
<reference evidence="3" key="1">
    <citation type="submission" date="2016-10" db="EMBL/GenBank/DDBJ databases">
        <authorList>
            <person name="Varghese N."/>
            <person name="Submissions S."/>
        </authorList>
    </citation>
    <scope>NUCLEOTIDE SEQUENCE [LARGE SCALE GENOMIC DNA]</scope>
    <source>
        <strain evidence="3">DSM 43163</strain>
    </source>
</reference>
<name>A0A1H5W501_9ACTN</name>
<accession>A0A1H5W501</accession>
<dbReference type="PANTHER" id="PTHR10859">
    <property type="entry name" value="GLYCOSYL TRANSFERASE"/>
    <property type="match status" value="1"/>
</dbReference>
<dbReference type="SUPFAM" id="SSF53448">
    <property type="entry name" value="Nucleotide-diphospho-sugar transferases"/>
    <property type="match status" value="1"/>
</dbReference>
<dbReference type="InterPro" id="IPR029044">
    <property type="entry name" value="Nucleotide-diphossugar_trans"/>
</dbReference>
<dbReference type="Pfam" id="PF00535">
    <property type="entry name" value="Glycos_transf_2"/>
    <property type="match status" value="1"/>
</dbReference>
<gene>
    <name evidence="2" type="ORF">SAMN04489712_102588</name>
</gene>
<keyword evidence="3" id="KW-1185">Reference proteome</keyword>
<dbReference type="Gene3D" id="3.90.550.10">
    <property type="entry name" value="Spore Coat Polysaccharide Biosynthesis Protein SpsA, Chain A"/>
    <property type="match status" value="1"/>
</dbReference>
<organism evidence="2 3">
    <name type="scientific">Thermomonospora echinospora</name>
    <dbReference type="NCBI Taxonomy" id="1992"/>
    <lineage>
        <taxon>Bacteria</taxon>
        <taxon>Bacillati</taxon>
        <taxon>Actinomycetota</taxon>
        <taxon>Actinomycetes</taxon>
        <taxon>Streptosporangiales</taxon>
        <taxon>Thermomonosporaceae</taxon>
        <taxon>Thermomonospora</taxon>
    </lineage>
</organism>
<dbReference type="EMBL" id="FNVO01000002">
    <property type="protein sequence ID" value="SEF94480.1"/>
    <property type="molecule type" value="Genomic_DNA"/>
</dbReference>
<evidence type="ECO:0000313" key="3">
    <source>
        <dbReference type="Proteomes" id="UP000236723"/>
    </source>
</evidence>
<feature type="domain" description="Glycosyltransferase 2-like" evidence="1">
    <location>
        <begin position="18"/>
        <end position="154"/>
    </location>
</feature>
<dbReference type="InterPro" id="IPR001173">
    <property type="entry name" value="Glyco_trans_2-like"/>
</dbReference>
<dbReference type="OrthoDB" id="2369748at2"/>
<dbReference type="GO" id="GO:0006487">
    <property type="term" value="P:protein N-linked glycosylation"/>
    <property type="evidence" value="ECO:0007669"/>
    <property type="project" value="TreeGrafter"/>
</dbReference>
<proteinExistence type="predicted"/>
<dbReference type="AlphaFoldDB" id="A0A1H5W501"/>
<keyword evidence="2" id="KW-0808">Transferase</keyword>
<evidence type="ECO:0000259" key="1">
    <source>
        <dbReference type="Pfam" id="PF00535"/>
    </source>
</evidence>
<evidence type="ECO:0000313" key="2">
    <source>
        <dbReference type="EMBL" id="SEF94480.1"/>
    </source>
</evidence>
<sequence>MGRFPDEAGTDGPARLEIVVPARNEARRLPLGLTLLSERLRALPVAAEVIVVDNASTDGTAEIVRAWHGPVPVRLLHCARPGKGAAVRAGLLATGAPYVGFCDADMATDLAALDRALNLLAAGHPVVVGSRRHPGSVVEGYGQPLRRLGAIAFNLAIRDLAGWIADTQCGFKFFAGPLAREVAAELRTTGFAFDVELLMHCVRRGAPITDIPVIWRDVPGSTFSLSRHSLDVFGELVRIRRLGAAPRAAAAAPVALALPETSGSGSG</sequence>
<dbReference type="Proteomes" id="UP000236723">
    <property type="component" value="Unassembled WGS sequence"/>
</dbReference>
<dbReference type="PANTHER" id="PTHR10859:SF91">
    <property type="entry name" value="DOLICHYL-PHOSPHATE BETA-GLUCOSYLTRANSFERASE"/>
    <property type="match status" value="1"/>
</dbReference>
<dbReference type="RefSeq" id="WP_103936815.1">
    <property type="nucleotide sequence ID" value="NZ_FNVO01000002.1"/>
</dbReference>